<dbReference type="CDD" id="cd05380">
    <property type="entry name" value="CAP_euk"/>
    <property type="match status" value="1"/>
</dbReference>
<dbReference type="RefSeq" id="XP_018495977.2">
    <property type="nucleotide sequence ID" value="XM_018640461.2"/>
</dbReference>
<dbReference type="InterPro" id="IPR014044">
    <property type="entry name" value="CAP_dom"/>
</dbReference>
<dbReference type="InterPro" id="IPR001283">
    <property type="entry name" value="CRISP-related"/>
</dbReference>
<evidence type="ECO:0000313" key="4">
    <source>
        <dbReference type="RefSeq" id="XP_018495977.2"/>
    </source>
</evidence>
<evidence type="ECO:0000313" key="3">
    <source>
        <dbReference type="Proteomes" id="UP000694867"/>
    </source>
</evidence>
<dbReference type="InterPro" id="IPR035940">
    <property type="entry name" value="CAP_sf"/>
</dbReference>
<dbReference type="GeneID" id="100904718"/>
<dbReference type="SUPFAM" id="SSF55797">
    <property type="entry name" value="PR-1-like"/>
    <property type="match status" value="1"/>
</dbReference>
<feature type="domain" description="SCP" evidence="2">
    <location>
        <begin position="64"/>
        <end position="244"/>
    </location>
</feature>
<dbReference type="SMART" id="SM00198">
    <property type="entry name" value="SCP"/>
    <property type="match status" value="1"/>
</dbReference>
<dbReference type="Proteomes" id="UP000694867">
    <property type="component" value="Unplaced"/>
</dbReference>
<feature type="signal peptide" evidence="1">
    <location>
        <begin position="1"/>
        <end position="19"/>
    </location>
</feature>
<dbReference type="AlphaFoldDB" id="A0AAJ7L6U3"/>
<proteinExistence type="predicted"/>
<dbReference type="KEGG" id="goe:100904718"/>
<accession>A0AAJ7L6U3</accession>
<dbReference type="PRINTS" id="PR00837">
    <property type="entry name" value="V5TPXLIKE"/>
</dbReference>
<protein>
    <submittedName>
        <fullName evidence="4">Venom allergen 5</fullName>
    </submittedName>
</protein>
<keyword evidence="3" id="KW-1185">Reference proteome</keyword>
<dbReference type="Gene3D" id="3.40.33.10">
    <property type="entry name" value="CAP"/>
    <property type="match status" value="1"/>
</dbReference>
<dbReference type="PANTHER" id="PTHR10334">
    <property type="entry name" value="CYSTEINE-RICH SECRETORY PROTEIN-RELATED"/>
    <property type="match status" value="1"/>
</dbReference>
<sequence length="286" mass="32603">MIVSLVVLLISGESFFVSGQCPKRDIKCTYPVLKEFDSSGKQLLGHASCIRKECSNVVEHDNGESKQTVLTIHNEYRRIIALGEDAHFKRRARSSQGAGNMLQLVWDDNLAENAIKWAFQLCMDRGRPTGRLWRHDMLKCRSTDQFENVGQSLFWVHDAQGSMNWKHAIGSWFNQRFNLVEDQLHQPPGLHTNVTEFLQLIWADTFKVGCGYLKATFDNPVDPVSRYVQSIYVCNYGPQGNRPWQYVYRVGRAASNCPIGSAPSKDYKGLCKVFDEDLVRESNGNY</sequence>
<organism evidence="3 4">
    <name type="scientific">Galendromus occidentalis</name>
    <name type="common">western predatory mite</name>
    <dbReference type="NCBI Taxonomy" id="34638"/>
    <lineage>
        <taxon>Eukaryota</taxon>
        <taxon>Metazoa</taxon>
        <taxon>Ecdysozoa</taxon>
        <taxon>Arthropoda</taxon>
        <taxon>Chelicerata</taxon>
        <taxon>Arachnida</taxon>
        <taxon>Acari</taxon>
        <taxon>Parasitiformes</taxon>
        <taxon>Mesostigmata</taxon>
        <taxon>Gamasina</taxon>
        <taxon>Phytoseioidea</taxon>
        <taxon>Phytoseiidae</taxon>
        <taxon>Typhlodrominae</taxon>
        <taxon>Galendromus</taxon>
    </lineage>
</organism>
<keyword evidence="1" id="KW-0732">Signal</keyword>
<dbReference type="Pfam" id="PF00188">
    <property type="entry name" value="CAP"/>
    <property type="match status" value="1"/>
</dbReference>
<reference evidence="4" key="1">
    <citation type="submission" date="2025-08" db="UniProtKB">
        <authorList>
            <consortium name="RefSeq"/>
        </authorList>
    </citation>
    <scope>IDENTIFICATION</scope>
</reference>
<name>A0AAJ7L6U3_9ACAR</name>
<evidence type="ECO:0000256" key="1">
    <source>
        <dbReference type="SAM" id="SignalP"/>
    </source>
</evidence>
<feature type="chain" id="PRO_5042604168" evidence="1">
    <location>
        <begin position="20"/>
        <end position="286"/>
    </location>
</feature>
<evidence type="ECO:0000259" key="2">
    <source>
        <dbReference type="SMART" id="SM00198"/>
    </source>
</evidence>
<gene>
    <name evidence="4" type="primary">LOC100904718</name>
</gene>